<proteinExistence type="predicted"/>
<name>A0ACB8Z3S4_ARCLA</name>
<keyword evidence="2" id="KW-1185">Reference proteome</keyword>
<dbReference type="Proteomes" id="UP001055879">
    <property type="component" value="Linkage Group LG11"/>
</dbReference>
<accession>A0ACB8Z3S4</accession>
<protein>
    <submittedName>
        <fullName evidence="1">Uncharacterized protein</fullName>
    </submittedName>
</protein>
<sequence>MHKCVVAHPVLPKTFGFLELKLKIFVALKEMYKCIVTGKAMEAALLFRQQIQRRVFKSSTKSLPLLLQIDGDPLHATGGKHMCVASETIDEILSEDRIILVLSFCKKFCFVVLNG</sequence>
<gene>
    <name evidence="1" type="ORF">L6452_31925</name>
</gene>
<dbReference type="EMBL" id="CM042057">
    <property type="protein sequence ID" value="KAI3692116.1"/>
    <property type="molecule type" value="Genomic_DNA"/>
</dbReference>
<organism evidence="1 2">
    <name type="scientific">Arctium lappa</name>
    <name type="common">Greater burdock</name>
    <name type="synonym">Lappa major</name>
    <dbReference type="NCBI Taxonomy" id="4217"/>
    <lineage>
        <taxon>Eukaryota</taxon>
        <taxon>Viridiplantae</taxon>
        <taxon>Streptophyta</taxon>
        <taxon>Embryophyta</taxon>
        <taxon>Tracheophyta</taxon>
        <taxon>Spermatophyta</taxon>
        <taxon>Magnoliopsida</taxon>
        <taxon>eudicotyledons</taxon>
        <taxon>Gunneridae</taxon>
        <taxon>Pentapetalae</taxon>
        <taxon>asterids</taxon>
        <taxon>campanulids</taxon>
        <taxon>Asterales</taxon>
        <taxon>Asteraceae</taxon>
        <taxon>Carduoideae</taxon>
        <taxon>Cardueae</taxon>
        <taxon>Arctiinae</taxon>
        <taxon>Arctium</taxon>
    </lineage>
</organism>
<comment type="caution">
    <text evidence="1">The sequence shown here is derived from an EMBL/GenBank/DDBJ whole genome shotgun (WGS) entry which is preliminary data.</text>
</comment>
<evidence type="ECO:0000313" key="2">
    <source>
        <dbReference type="Proteomes" id="UP001055879"/>
    </source>
</evidence>
<evidence type="ECO:0000313" key="1">
    <source>
        <dbReference type="EMBL" id="KAI3692116.1"/>
    </source>
</evidence>
<reference evidence="2" key="1">
    <citation type="journal article" date="2022" name="Mol. Ecol. Resour.">
        <title>The genomes of chicory, endive, great burdock and yacon provide insights into Asteraceae palaeo-polyploidization history and plant inulin production.</title>
        <authorList>
            <person name="Fan W."/>
            <person name="Wang S."/>
            <person name="Wang H."/>
            <person name="Wang A."/>
            <person name="Jiang F."/>
            <person name="Liu H."/>
            <person name="Zhao H."/>
            <person name="Xu D."/>
            <person name="Zhang Y."/>
        </authorList>
    </citation>
    <scope>NUCLEOTIDE SEQUENCE [LARGE SCALE GENOMIC DNA]</scope>
    <source>
        <strain evidence="2">cv. Niubang</strain>
    </source>
</reference>
<reference evidence="1 2" key="2">
    <citation type="journal article" date="2022" name="Mol. Ecol. Resour.">
        <title>The genomes of chicory, endive, great burdock and yacon provide insights into Asteraceae paleo-polyploidization history and plant inulin production.</title>
        <authorList>
            <person name="Fan W."/>
            <person name="Wang S."/>
            <person name="Wang H."/>
            <person name="Wang A."/>
            <person name="Jiang F."/>
            <person name="Liu H."/>
            <person name="Zhao H."/>
            <person name="Xu D."/>
            <person name="Zhang Y."/>
        </authorList>
    </citation>
    <scope>NUCLEOTIDE SEQUENCE [LARGE SCALE GENOMIC DNA]</scope>
    <source>
        <strain evidence="2">cv. Niubang</strain>
    </source>
</reference>